<proteinExistence type="predicted"/>
<dbReference type="EMBL" id="KN825033">
    <property type="protein sequence ID" value="KIK95585.1"/>
    <property type="molecule type" value="Genomic_DNA"/>
</dbReference>
<reference evidence="2" key="2">
    <citation type="submission" date="2015-01" db="EMBL/GenBank/DDBJ databases">
        <title>Evolutionary Origins and Diversification of the Mycorrhizal Mutualists.</title>
        <authorList>
            <consortium name="DOE Joint Genome Institute"/>
            <consortium name="Mycorrhizal Genomics Consortium"/>
            <person name="Kohler A."/>
            <person name="Kuo A."/>
            <person name="Nagy L.G."/>
            <person name="Floudas D."/>
            <person name="Copeland A."/>
            <person name="Barry K.W."/>
            <person name="Cichocki N."/>
            <person name="Veneault-Fourrey C."/>
            <person name="LaButti K."/>
            <person name="Lindquist E.A."/>
            <person name="Lipzen A."/>
            <person name="Lundell T."/>
            <person name="Morin E."/>
            <person name="Murat C."/>
            <person name="Riley R."/>
            <person name="Ohm R."/>
            <person name="Sun H."/>
            <person name="Tunlid A."/>
            <person name="Henrissat B."/>
            <person name="Grigoriev I.V."/>
            <person name="Hibbett D.S."/>
            <person name="Martin F."/>
        </authorList>
    </citation>
    <scope>NUCLEOTIDE SEQUENCE [LARGE SCALE GENOMIC DNA]</scope>
    <source>
        <strain evidence="2">Ve08.2h10</strain>
    </source>
</reference>
<reference evidence="1 2" key="1">
    <citation type="submission" date="2014-04" db="EMBL/GenBank/DDBJ databases">
        <authorList>
            <consortium name="DOE Joint Genome Institute"/>
            <person name="Kuo A."/>
            <person name="Kohler A."/>
            <person name="Jargeat P."/>
            <person name="Nagy L.G."/>
            <person name="Floudas D."/>
            <person name="Copeland A."/>
            <person name="Barry K.W."/>
            <person name="Cichocki N."/>
            <person name="Veneault-Fourrey C."/>
            <person name="LaButti K."/>
            <person name="Lindquist E.A."/>
            <person name="Lipzen A."/>
            <person name="Lundell T."/>
            <person name="Morin E."/>
            <person name="Murat C."/>
            <person name="Sun H."/>
            <person name="Tunlid A."/>
            <person name="Henrissat B."/>
            <person name="Grigoriev I.V."/>
            <person name="Hibbett D.S."/>
            <person name="Martin F."/>
            <person name="Nordberg H.P."/>
            <person name="Cantor M.N."/>
            <person name="Hua S.X."/>
        </authorList>
    </citation>
    <scope>NUCLEOTIDE SEQUENCE [LARGE SCALE GENOMIC DNA]</scope>
    <source>
        <strain evidence="1 2">Ve08.2h10</strain>
    </source>
</reference>
<dbReference type="Proteomes" id="UP000054538">
    <property type="component" value="Unassembled WGS sequence"/>
</dbReference>
<evidence type="ECO:0000313" key="2">
    <source>
        <dbReference type="Proteomes" id="UP000054538"/>
    </source>
</evidence>
<dbReference type="AlphaFoldDB" id="A0A0D0E9A0"/>
<organism evidence="1 2">
    <name type="scientific">Paxillus rubicundulus Ve08.2h10</name>
    <dbReference type="NCBI Taxonomy" id="930991"/>
    <lineage>
        <taxon>Eukaryota</taxon>
        <taxon>Fungi</taxon>
        <taxon>Dikarya</taxon>
        <taxon>Basidiomycota</taxon>
        <taxon>Agaricomycotina</taxon>
        <taxon>Agaricomycetes</taxon>
        <taxon>Agaricomycetidae</taxon>
        <taxon>Boletales</taxon>
        <taxon>Paxilineae</taxon>
        <taxon>Paxillaceae</taxon>
        <taxon>Paxillus</taxon>
    </lineage>
</organism>
<keyword evidence="2" id="KW-1185">Reference proteome</keyword>
<dbReference type="OrthoDB" id="2432613at2759"/>
<dbReference type="HOGENOM" id="CLU_1644252_0_0_1"/>
<protein>
    <submittedName>
        <fullName evidence="1">Uncharacterized protein</fullName>
    </submittedName>
</protein>
<dbReference type="InParanoid" id="A0A0D0E9A0"/>
<name>A0A0D0E9A0_9AGAM</name>
<gene>
    <name evidence="1" type="ORF">PAXRUDRAFT_777250</name>
</gene>
<accession>A0A0D0E9A0</accession>
<evidence type="ECO:0000313" key="1">
    <source>
        <dbReference type="EMBL" id="KIK95585.1"/>
    </source>
</evidence>
<sequence>MLLPGKRGPVKQIASPTGVMTPAEYSRQLGGSPLAWGVGALSSPHLPRSRRVDSFPTRHTHVGELKTRFERFISHKLLQDVGTAATVEQKRELGAAGSQQYSCPLEYWRNRRLPATNLFSPNTKLRERRRPLVPQPKIYTSSVNSALCGFWYNQHRALQAR</sequence>